<feature type="region of interest" description="Disordered" evidence="1">
    <location>
        <begin position="1"/>
        <end position="20"/>
    </location>
</feature>
<evidence type="ECO:0000313" key="2">
    <source>
        <dbReference type="EMBL" id="KAK3695642.1"/>
    </source>
</evidence>
<dbReference type="Proteomes" id="UP001270362">
    <property type="component" value="Unassembled WGS sequence"/>
</dbReference>
<evidence type="ECO:0000313" key="3">
    <source>
        <dbReference type="Proteomes" id="UP001270362"/>
    </source>
</evidence>
<comment type="caution">
    <text evidence="2">The sequence shown here is derived from an EMBL/GenBank/DDBJ whole genome shotgun (WGS) entry which is preliminary data.</text>
</comment>
<feature type="region of interest" description="Disordered" evidence="1">
    <location>
        <begin position="92"/>
        <end position="135"/>
    </location>
</feature>
<name>A0AAE0XLI2_9PEZI</name>
<feature type="compositionally biased region" description="Polar residues" evidence="1">
    <location>
        <begin position="110"/>
        <end position="129"/>
    </location>
</feature>
<protein>
    <submittedName>
        <fullName evidence="2">Uncharacterized protein</fullName>
    </submittedName>
</protein>
<feature type="compositionally biased region" description="Basic and acidic residues" evidence="1">
    <location>
        <begin position="92"/>
        <end position="102"/>
    </location>
</feature>
<gene>
    <name evidence="2" type="ORF">B0T22DRAFT_438597</name>
</gene>
<dbReference type="EMBL" id="JAULSO010000001">
    <property type="protein sequence ID" value="KAK3695642.1"/>
    <property type="molecule type" value="Genomic_DNA"/>
</dbReference>
<feature type="compositionally biased region" description="Basic and acidic residues" evidence="1">
    <location>
        <begin position="187"/>
        <end position="220"/>
    </location>
</feature>
<organism evidence="2 3">
    <name type="scientific">Podospora appendiculata</name>
    <dbReference type="NCBI Taxonomy" id="314037"/>
    <lineage>
        <taxon>Eukaryota</taxon>
        <taxon>Fungi</taxon>
        <taxon>Dikarya</taxon>
        <taxon>Ascomycota</taxon>
        <taxon>Pezizomycotina</taxon>
        <taxon>Sordariomycetes</taxon>
        <taxon>Sordariomycetidae</taxon>
        <taxon>Sordariales</taxon>
        <taxon>Podosporaceae</taxon>
        <taxon>Podospora</taxon>
    </lineage>
</organism>
<proteinExistence type="predicted"/>
<sequence>MATEVYHSQSDFDSDEDDENCLLTSVIPREDRGGDRAGQNDAIRKISPWEDNRDWIRNLNLNMMKDEENLDEDMDDFDDSEECDSFERDTAWEYGNIEKEKNGYGIRPQTPASRRSTDYNSSAYFSQKTPHMPMARRDKLSRAHLRFNAPSRGSKHPVFRNGCVSQSTTNPVALHPSSRVADTTPEVDYRPEKHMEGQTVEKCEGTNHREMEKEELPVEHDDPEDENEEMYFSTSEENDEKAADEVQKGGSVKDDIRVHDDKRGDGEGGLPYFCYHER</sequence>
<feature type="compositionally biased region" description="Basic and acidic residues" evidence="1">
    <location>
        <begin position="240"/>
        <end position="266"/>
    </location>
</feature>
<evidence type="ECO:0000256" key="1">
    <source>
        <dbReference type="SAM" id="MobiDB-lite"/>
    </source>
</evidence>
<reference evidence="2" key="2">
    <citation type="submission" date="2023-06" db="EMBL/GenBank/DDBJ databases">
        <authorList>
            <consortium name="Lawrence Berkeley National Laboratory"/>
            <person name="Haridas S."/>
            <person name="Hensen N."/>
            <person name="Bonometti L."/>
            <person name="Westerberg I."/>
            <person name="Brannstrom I.O."/>
            <person name="Guillou S."/>
            <person name="Cros-Aarteil S."/>
            <person name="Calhoun S."/>
            <person name="Kuo A."/>
            <person name="Mondo S."/>
            <person name="Pangilinan J."/>
            <person name="Riley R."/>
            <person name="Labutti K."/>
            <person name="Andreopoulos B."/>
            <person name="Lipzen A."/>
            <person name="Chen C."/>
            <person name="Yanf M."/>
            <person name="Daum C."/>
            <person name="Ng V."/>
            <person name="Clum A."/>
            <person name="Steindorff A."/>
            <person name="Ohm R."/>
            <person name="Martin F."/>
            <person name="Silar P."/>
            <person name="Natvig D."/>
            <person name="Lalanne C."/>
            <person name="Gautier V."/>
            <person name="Ament-Velasquez S.L."/>
            <person name="Kruys A."/>
            <person name="Hutchinson M.I."/>
            <person name="Powell A.J."/>
            <person name="Barry K."/>
            <person name="Miller A.N."/>
            <person name="Grigoriev I.V."/>
            <person name="Debuchy R."/>
            <person name="Gladieux P."/>
            <person name="Thoren M.H."/>
            <person name="Johannesson H."/>
        </authorList>
    </citation>
    <scope>NUCLEOTIDE SEQUENCE</scope>
    <source>
        <strain evidence="2">CBS 314.62</strain>
    </source>
</reference>
<keyword evidence="3" id="KW-1185">Reference proteome</keyword>
<accession>A0AAE0XLI2</accession>
<reference evidence="2" key="1">
    <citation type="journal article" date="2023" name="Mol. Phylogenet. Evol.">
        <title>Genome-scale phylogeny and comparative genomics of the fungal order Sordariales.</title>
        <authorList>
            <person name="Hensen N."/>
            <person name="Bonometti L."/>
            <person name="Westerberg I."/>
            <person name="Brannstrom I.O."/>
            <person name="Guillou S."/>
            <person name="Cros-Aarteil S."/>
            <person name="Calhoun S."/>
            <person name="Haridas S."/>
            <person name="Kuo A."/>
            <person name="Mondo S."/>
            <person name="Pangilinan J."/>
            <person name="Riley R."/>
            <person name="LaButti K."/>
            <person name="Andreopoulos B."/>
            <person name="Lipzen A."/>
            <person name="Chen C."/>
            <person name="Yan M."/>
            <person name="Daum C."/>
            <person name="Ng V."/>
            <person name="Clum A."/>
            <person name="Steindorff A."/>
            <person name="Ohm R.A."/>
            <person name="Martin F."/>
            <person name="Silar P."/>
            <person name="Natvig D.O."/>
            <person name="Lalanne C."/>
            <person name="Gautier V."/>
            <person name="Ament-Velasquez S.L."/>
            <person name="Kruys A."/>
            <person name="Hutchinson M.I."/>
            <person name="Powell A.J."/>
            <person name="Barry K."/>
            <person name="Miller A.N."/>
            <person name="Grigoriev I.V."/>
            <person name="Debuchy R."/>
            <person name="Gladieux P."/>
            <person name="Hiltunen Thoren M."/>
            <person name="Johannesson H."/>
        </authorList>
    </citation>
    <scope>NUCLEOTIDE SEQUENCE</scope>
    <source>
        <strain evidence="2">CBS 314.62</strain>
    </source>
</reference>
<dbReference type="AlphaFoldDB" id="A0AAE0XLI2"/>
<feature type="region of interest" description="Disordered" evidence="1">
    <location>
        <begin position="168"/>
        <end position="278"/>
    </location>
</feature>